<keyword evidence="1" id="KW-0808">Transferase</keyword>
<gene>
    <name evidence="1" type="ORF">SAMN06264849_102290</name>
</gene>
<proteinExistence type="predicted"/>
<reference evidence="1 2" key="1">
    <citation type="submission" date="2017-05" db="EMBL/GenBank/DDBJ databases">
        <authorList>
            <person name="Varghese N."/>
            <person name="Submissions S."/>
        </authorList>
    </citation>
    <scope>NUCLEOTIDE SEQUENCE [LARGE SCALE GENOMIC DNA]</scope>
    <source>
        <strain evidence="1 2">DSM 45474</strain>
    </source>
</reference>
<dbReference type="InterPro" id="IPR027417">
    <property type="entry name" value="P-loop_NTPase"/>
</dbReference>
<evidence type="ECO:0000313" key="1">
    <source>
        <dbReference type="EMBL" id="SMO49201.1"/>
    </source>
</evidence>
<protein>
    <submittedName>
        <fullName evidence="1">Predicted kinase</fullName>
    </submittedName>
</protein>
<dbReference type="GO" id="GO:0016301">
    <property type="term" value="F:kinase activity"/>
    <property type="evidence" value="ECO:0007669"/>
    <property type="project" value="UniProtKB-KW"/>
</dbReference>
<name>A0A521BR27_9BACL</name>
<dbReference type="Gene3D" id="3.40.50.300">
    <property type="entry name" value="P-loop containing nucleotide triphosphate hydrolases"/>
    <property type="match status" value="1"/>
</dbReference>
<sequence>MASELIFPENTLILMCAAPGCGKSTFASRNFLSTQIVSSDQCRAMVCDDMEDMSVHKETFSLVRHIARMRMRLGKLTVIDSTALSRRMRCSFRKLATAYQFRSGLILLDIPLERCLEQNQKRNRRVASHVIRRYHALLQQTKQTVQKEGFDYVYILNGEQLETCRISIIRDHKKSFQE</sequence>
<keyword evidence="2" id="KW-1185">Reference proteome</keyword>
<dbReference type="RefSeq" id="WP_185956030.1">
    <property type="nucleotide sequence ID" value="NZ_FXTI01000002.1"/>
</dbReference>
<dbReference type="Pfam" id="PF13671">
    <property type="entry name" value="AAA_33"/>
    <property type="match status" value="1"/>
</dbReference>
<dbReference type="Proteomes" id="UP000315636">
    <property type="component" value="Unassembled WGS sequence"/>
</dbReference>
<evidence type="ECO:0000313" key="2">
    <source>
        <dbReference type="Proteomes" id="UP000315636"/>
    </source>
</evidence>
<accession>A0A521BR27</accession>
<dbReference type="PANTHER" id="PTHR12435">
    <property type="match status" value="1"/>
</dbReference>
<dbReference type="PIRSF" id="PIRSF037081">
    <property type="entry name" value="P-loop_All4644_prd"/>
    <property type="match status" value="1"/>
</dbReference>
<dbReference type="EMBL" id="FXTI01000002">
    <property type="protein sequence ID" value="SMO49201.1"/>
    <property type="molecule type" value="Genomic_DNA"/>
</dbReference>
<dbReference type="InterPro" id="IPR017101">
    <property type="entry name" value="P-loop_ATP/GTP-bd_All4644_prd"/>
</dbReference>
<keyword evidence="1" id="KW-0418">Kinase</keyword>
<dbReference type="AlphaFoldDB" id="A0A521BR27"/>
<organism evidence="1 2">
    <name type="scientific">Melghirimyces algeriensis</name>
    <dbReference type="NCBI Taxonomy" id="910412"/>
    <lineage>
        <taxon>Bacteria</taxon>
        <taxon>Bacillati</taxon>
        <taxon>Bacillota</taxon>
        <taxon>Bacilli</taxon>
        <taxon>Bacillales</taxon>
        <taxon>Thermoactinomycetaceae</taxon>
        <taxon>Melghirimyces</taxon>
    </lineage>
</organism>
<dbReference type="SUPFAM" id="SSF52540">
    <property type="entry name" value="P-loop containing nucleoside triphosphate hydrolases"/>
    <property type="match status" value="1"/>
</dbReference>